<evidence type="ECO:0000256" key="3">
    <source>
        <dbReference type="ARBA" id="ARBA00022722"/>
    </source>
</evidence>
<comment type="function">
    <text evidence="13">The RuvA-RuvB-RuvC complex processes Holliday junction (HJ) DNA during genetic recombination and DNA repair. Endonuclease that resolves HJ intermediates. Cleaves cruciform DNA by making single-stranded nicks across the HJ at symmetrical positions within the homologous arms, yielding a 5'-phosphate and a 3'-hydroxyl group; requires a central core of homology in the junction. The consensus cleavage sequence is 5'-(A/T)TT(C/G)-3'. Cleavage occurs on the 3'-side of the TT dinucleotide at the point of strand exchange. HJ branch migration catalyzed by RuvA-RuvB allows RuvC to scan DNA until it finds its consensus sequence, where it cleaves and resolves the cruciform DNA.</text>
</comment>
<accession>A0A369C4D6</accession>
<keyword evidence="2 13" id="KW-0963">Cytoplasm</keyword>
<dbReference type="CDD" id="cd16962">
    <property type="entry name" value="RuvC"/>
    <property type="match status" value="1"/>
</dbReference>
<keyword evidence="8 13" id="KW-0460">Magnesium</keyword>
<keyword evidence="16" id="KW-1185">Reference proteome</keyword>
<dbReference type="OrthoDB" id="9805499at2"/>
<evidence type="ECO:0000256" key="8">
    <source>
        <dbReference type="ARBA" id="ARBA00022842"/>
    </source>
</evidence>
<reference evidence="15 16" key="1">
    <citation type="submission" date="2018-07" db="EMBL/GenBank/DDBJ databases">
        <title>Genomic Encyclopedia of Type Strains, Phase IV (KMG-IV): sequencing the most valuable type-strain genomes for metagenomic binning, comparative biology and taxonomic classification.</title>
        <authorList>
            <person name="Goeker M."/>
        </authorList>
    </citation>
    <scope>NUCLEOTIDE SEQUENCE [LARGE SCALE GENOMIC DNA]</scope>
    <source>
        <strain evidence="15 16">DSM 26407</strain>
    </source>
</reference>
<dbReference type="GO" id="GO:0003677">
    <property type="term" value="F:DNA binding"/>
    <property type="evidence" value="ECO:0007669"/>
    <property type="project" value="UniProtKB-KW"/>
</dbReference>
<dbReference type="InterPro" id="IPR020563">
    <property type="entry name" value="X-over_junc_endoDNase_Mg_BS"/>
</dbReference>
<comment type="subunit">
    <text evidence="13">Homodimer which binds Holliday junction (HJ) DNA. The HJ becomes 2-fold symmetrical on binding to RuvC with unstacked arms; it has a different conformation from HJ DNA in complex with RuvA. In the full resolvosome a probable DNA-RuvA(4)-RuvB(12)-RuvC(2) complex forms which resolves the HJ.</text>
</comment>
<dbReference type="HAMAP" id="MF_00034">
    <property type="entry name" value="RuvC"/>
    <property type="match status" value="1"/>
</dbReference>
<dbReference type="GO" id="GO:0006310">
    <property type="term" value="P:DNA recombination"/>
    <property type="evidence" value="ECO:0007669"/>
    <property type="project" value="UniProtKB-UniRule"/>
</dbReference>
<dbReference type="PRINTS" id="PR00696">
    <property type="entry name" value="RSOLVASERUVC"/>
</dbReference>
<protein>
    <recommendedName>
        <fullName evidence="13 14">Crossover junction endodeoxyribonuclease RuvC</fullName>
        <ecNumber evidence="13 14">3.1.21.10</ecNumber>
    </recommendedName>
    <alternativeName>
        <fullName evidence="13">Holliday junction nuclease RuvC</fullName>
    </alternativeName>
    <alternativeName>
        <fullName evidence="13">Holliday junction resolvase RuvC</fullName>
    </alternativeName>
</protein>
<feature type="binding site" evidence="13">
    <location>
        <position position="67"/>
    </location>
    <ligand>
        <name>Mg(2+)</name>
        <dbReference type="ChEBI" id="CHEBI:18420"/>
        <label>2</label>
    </ligand>
</feature>
<dbReference type="PANTHER" id="PTHR30194:SF3">
    <property type="entry name" value="CROSSOVER JUNCTION ENDODEOXYRIBONUCLEASE RUVC"/>
    <property type="match status" value="1"/>
</dbReference>
<keyword evidence="9 13" id="KW-0238">DNA-binding</keyword>
<evidence type="ECO:0000256" key="2">
    <source>
        <dbReference type="ARBA" id="ARBA00022490"/>
    </source>
</evidence>
<evidence type="ECO:0000313" key="16">
    <source>
        <dbReference type="Proteomes" id="UP000252707"/>
    </source>
</evidence>
<evidence type="ECO:0000256" key="10">
    <source>
        <dbReference type="ARBA" id="ARBA00023172"/>
    </source>
</evidence>
<comment type="subcellular location">
    <subcellularLocation>
        <location evidence="13">Cytoplasm</location>
    </subcellularLocation>
</comment>
<evidence type="ECO:0000256" key="7">
    <source>
        <dbReference type="ARBA" id="ARBA00022801"/>
    </source>
</evidence>
<keyword evidence="10 13" id="KW-0233">DNA recombination</keyword>
<evidence type="ECO:0000256" key="4">
    <source>
        <dbReference type="ARBA" id="ARBA00022723"/>
    </source>
</evidence>
<keyword evidence="7 13" id="KW-0378">Hydrolase</keyword>
<name>A0A369C4D6_9GAMM</name>
<keyword evidence="6 13" id="KW-0227">DNA damage</keyword>
<evidence type="ECO:0000313" key="15">
    <source>
        <dbReference type="EMBL" id="RCX28421.1"/>
    </source>
</evidence>
<dbReference type="GO" id="GO:0000287">
    <property type="term" value="F:magnesium ion binding"/>
    <property type="evidence" value="ECO:0007669"/>
    <property type="project" value="UniProtKB-UniRule"/>
</dbReference>
<dbReference type="PROSITE" id="PS01321">
    <property type="entry name" value="RUVC"/>
    <property type="match status" value="1"/>
</dbReference>
<dbReference type="SUPFAM" id="SSF53098">
    <property type="entry name" value="Ribonuclease H-like"/>
    <property type="match status" value="1"/>
</dbReference>
<dbReference type="NCBIfam" id="TIGR00228">
    <property type="entry name" value="ruvC"/>
    <property type="match status" value="1"/>
</dbReference>
<evidence type="ECO:0000256" key="13">
    <source>
        <dbReference type="HAMAP-Rule" id="MF_00034"/>
    </source>
</evidence>
<comment type="catalytic activity">
    <reaction evidence="12 13">
        <text>Endonucleolytic cleavage at a junction such as a reciprocal single-stranded crossover between two homologous DNA duplexes (Holliday junction).</text>
        <dbReference type="EC" id="3.1.21.10"/>
    </reaction>
</comment>
<proteinExistence type="inferred from homology"/>
<dbReference type="GO" id="GO:0048476">
    <property type="term" value="C:Holliday junction resolvase complex"/>
    <property type="evidence" value="ECO:0007669"/>
    <property type="project" value="UniProtKB-UniRule"/>
</dbReference>
<keyword evidence="3 13" id="KW-0540">Nuclease</keyword>
<dbReference type="InterPro" id="IPR036397">
    <property type="entry name" value="RNaseH_sf"/>
</dbReference>
<dbReference type="InterPro" id="IPR002176">
    <property type="entry name" value="X-over_junc_endoDNase_RuvC"/>
</dbReference>
<feature type="active site" evidence="13">
    <location>
        <position position="8"/>
    </location>
</feature>
<evidence type="ECO:0000256" key="1">
    <source>
        <dbReference type="ARBA" id="ARBA00009518"/>
    </source>
</evidence>
<comment type="similarity">
    <text evidence="1 13">Belongs to the RuvC family.</text>
</comment>
<dbReference type="GO" id="GO:0005737">
    <property type="term" value="C:cytoplasm"/>
    <property type="evidence" value="ECO:0007669"/>
    <property type="project" value="UniProtKB-SubCell"/>
</dbReference>
<dbReference type="EMBL" id="QPJY01000007">
    <property type="protein sequence ID" value="RCX28421.1"/>
    <property type="molecule type" value="Genomic_DNA"/>
</dbReference>
<evidence type="ECO:0000256" key="12">
    <source>
        <dbReference type="ARBA" id="ARBA00029354"/>
    </source>
</evidence>
<dbReference type="Gene3D" id="3.30.420.10">
    <property type="entry name" value="Ribonuclease H-like superfamily/Ribonuclease H"/>
    <property type="match status" value="1"/>
</dbReference>
<dbReference type="AlphaFoldDB" id="A0A369C4D6"/>
<gene>
    <name evidence="13" type="primary">ruvC</name>
    <name evidence="15" type="ORF">DFQ59_107168</name>
</gene>
<keyword evidence="5 13" id="KW-0255">Endonuclease</keyword>
<dbReference type="InterPro" id="IPR012337">
    <property type="entry name" value="RNaseH-like_sf"/>
</dbReference>
<dbReference type="Proteomes" id="UP000252707">
    <property type="component" value="Unassembled WGS sequence"/>
</dbReference>
<keyword evidence="11 13" id="KW-0234">DNA repair</keyword>
<dbReference type="Pfam" id="PF02075">
    <property type="entry name" value="RuvC"/>
    <property type="match status" value="1"/>
</dbReference>
<evidence type="ECO:0000256" key="5">
    <source>
        <dbReference type="ARBA" id="ARBA00022759"/>
    </source>
</evidence>
<evidence type="ECO:0000256" key="14">
    <source>
        <dbReference type="NCBIfam" id="TIGR00228"/>
    </source>
</evidence>
<feature type="active site" evidence="13">
    <location>
        <position position="139"/>
    </location>
</feature>
<evidence type="ECO:0000256" key="9">
    <source>
        <dbReference type="ARBA" id="ARBA00023125"/>
    </source>
</evidence>
<feature type="active site" evidence="13">
    <location>
        <position position="67"/>
    </location>
</feature>
<dbReference type="FunFam" id="3.30.420.10:FF:000002">
    <property type="entry name" value="Crossover junction endodeoxyribonuclease RuvC"/>
    <property type="match status" value="1"/>
</dbReference>
<keyword evidence="4 13" id="KW-0479">Metal-binding</keyword>
<feature type="binding site" evidence="13">
    <location>
        <position position="139"/>
    </location>
    <ligand>
        <name>Mg(2+)</name>
        <dbReference type="ChEBI" id="CHEBI:18420"/>
        <label>1</label>
    </ligand>
</feature>
<evidence type="ECO:0000256" key="6">
    <source>
        <dbReference type="ARBA" id="ARBA00022763"/>
    </source>
</evidence>
<feature type="binding site" evidence="13">
    <location>
        <position position="8"/>
    </location>
    <ligand>
        <name>Mg(2+)</name>
        <dbReference type="ChEBI" id="CHEBI:18420"/>
        <label>1</label>
    </ligand>
</feature>
<dbReference type="GO" id="GO:0008821">
    <property type="term" value="F:crossover junction DNA endonuclease activity"/>
    <property type="evidence" value="ECO:0007669"/>
    <property type="project" value="UniProtKB-UniRule"/>
</dbReference>
<dbReference type="EC" id="3.1.21.10" evidence="13 14"/>
<dbReference type="GO" id="GO:0006281">
    <property type="term" value="P:DNA repair"/>
    <property type="evidence" value="ECO:0007669"/>
    <property type="project" value="UniProtKB-UniRule"/>
</dbReference>
<organism evidence="15 16">
    <name type="scientific">Thioalbus denitrificans</name>
    <dbReference type="NCBI Taxonomy" id="547122"/>
    <lineage>
        <taxon>Bacteria</taxon>
        <taxon>Pseudomonadati</taxon>
        <taxon>Pseudomonadota</taxon>
        <taxon>Gammaproteobacteria</taxon>
        <taxon>Chromatiales</taxon>
        <taxon>Ectothiorhodospiraceae</taxon>
        <taxon>Thioalbus</taxon>
    </lineage>
</organism>
<comment type="cofactor">
    <cofactor evidence="13">
        <name>Mg(2+)</name>
        <dbReference type="ChEBI" id="CHEBI:18420"/>
    </cofactor>
    <text evidence="13">Binds 2 Mg(2+) ion per subunit.</text>
</comment>
<sequence>MPLILGIDPGSRITGYGLVRVEGNRSAYVASGEVRVEGETLAQKLHHIFTALSAVIETHAPDEAAVEQVFMHRNPDSALKLGQARGAAICALAAHGLPVAEYTPQEIKRAVVGGGRAVKEQVQHMVKALLNLSEISSADAADALAVALCHGHTGQTLARMGAVTVRGRRGGRWR</sequence>
<dbReference type="RefSeq" id="WP_114280353.1">
    <property type="nucleotide sequence ID" value="NZ_QPJY01000007.1"/>
</dbReference>
<comment type="caution">
    <text evidence="15">The sequence shown here is derived from an EMBL/GenBank/DDBJ whole genome shotgun (WGS) entry which is preliminary data.</text>
</comment>
<dbReference type="PANTHER" id="PTHR30194">
    <property type="entry name" value="CROSSOVER JUNCTION ENDODEOXYRIBONUCLEASE RUVC"/>
    <property type="match status" value="1"/>
</dbReference>
<evidence type="ECO:0000256" key="11">
    <source>
        <dbReference type="ARBA" id="ARBA00023204"/>
    </source>
</evidence>